<feature type="domain" description="RING-type" evidence="6">
    <location>
        <begin position="592"/>
        <end position="634"/>
    </location>
</feature>
<dbReference type="PANTHER" id="PTHR15302:SF0">
    <property type="entry name" value="E3 UBIQUITIN-PROTEIN LIGASE RNF103"/>
    <property type="match status" value="1"/>
</dbReference>
<dbReference type="PROSITE" id="PS50089">
    <property type="entry name" value="ZF_RING_2"/>
    <property type="match status" value="1"/>
</dbReference>
<comment type="caution">
    <text evidence="7">The sequence shown here is derived from an EMBL/GenBank/DDBJ whole genome shotgun (WGS) entry which is preliminary data.</text>
</comment>
<evidence type="ECO:0000256" key="5">
    <source>
        <dbReference type="SAM" id="Phobius"/>
    </source>
</evidence>
<evidence type="ECO:0000256" key="1">
    <source>
        <dbReference type="ARBA" id="ARBA00022723"/>
    </source>
</evidence>
<evidence type="ECO:0000259" key="6">
    <source>
        <dbReference type="PROSITE" id="PS50089"/>
    </source>
</evidence>
<dbReference type="InterPro" id="IPR001841">
    <property type="entry name" value="Znf_RING"/>
</dbReference>
<dbReference type="CDD" id="cd16473">
    <property type="entry name" value="RING-H2_RNF103"/>
    <property type="match status" value="1"/>
</dbReference>
<accession>A0ABP0GKG2</accession>
<reference evidence="7 8" key="1">
    <citation type="submission" date="2024-02" db="EMBL/GenBank/DDBJ databases">
        <authorList>
            <person name="Daric V."/>
            <person name="Darras S."/>
        </authorList>
    </citation>
    <scope>NUCLEOTIDE SEQUENCE [LARGE SCALE GENOMIC DNA]</scope>
</reference>
<feature type="transmembrane region" description="Helical" evidence="5">
    <location>
        <begin position="417"/>
        <end position="436"/>
    </location>
</feature>
<proteinExistence type="predicted"/>
<dbReference type="EMBL" id="CAWYQH010000119">
    <property type="protein sequence ID" value="CAK8690675.1"/>
    <property type="molecule type" value="Genomic_DNA"/>
</dbReference>
<keyword evidence="5" id="KW-0472">Membrane</keyword>
<evidence type="ECO:0000256" key="3">
    <source>
        <dbReference type="ARBA" id="ARBA00022833"/>
    </source>
</evidence>
<evidence type="ECO:0000256" key="4">
    <source>
        <dbReference type="PROSITE-ProRule" id="PRU00175"/>
    </source>
</evidence>
<keyword evidence="5" id="KW-0812">Transmembrane</keyword>
<dbReference type="Gene3D" id="3.40.30.10">
    <property type="entry name" value="Glutaredoxin"/>
    <property type="match status" value="1"/>
</dbReference>
<organism evidence="7 8">
    <name type="scientific">Clavelina lepadiformis</name>
    <name type="common">Light-bulb sea squirt</name>
    <name type="synonym">Ascidia lepadiformis</name>
    <dbReference type="NCBI Taxonomy" id="159417"/>
    <lineage>
        <taxon>Eukaryota</taxon>
        <taxon>Metazoa</taxon>
        <taxon>Chordata</taxon>
        <taxon>Tunicata</taxon>
        <taxon>Ascidiacea</taxon>
        <taxon>Aplousobranchia</taxon>
        <taxon>Clavelinidae</taxon>
        <taxon>Clavelina</taxon>
    </lineage>
</organism>
<sequence length="643" mass="73221">MIFLKFILLLVYLVALLAVYRIVDYIACSEAAGVATLVDPLALTLQELRWILHARGITYHHAIEKKDLRELVQATGIVSNEEVSAAKDMDSDSSTKTVYFTNAEDFDEAIDKSEDVWLVQIVAESSEPIMQDSEWKKLKKRAFAAGIHTGKITCKDNRICHSRSFFSPQLLLSYHYQKDSKGIHQKYYITKPADCNHVFHWISNALQSTVEEVPNLLSLKRSWLSTHTKRSYPVQIVYVSRLSQVPVNFAVLKIKFKDSVRFGKMITTNDMKDLQTFTNHDSLPESFMYVITSEGLSVYGDSKLKGNLMHFNDLHLFVRFLNFDINLLFTWSIYICNLLATLSFFTGNSNLLTRLVAFVKSFVTYNAVVLCVWLFLSSYNVKSFSPFTNYLLANIRAMVTTDYAGILRTDLIKLLQAPYLVAAGFVLFYTLALFVMRKLGIVDNEPEAETLADILLLNNNHSPSDNDISQRWVERLATPGLWLQPLVPCDYIEDLPVWGYSGKCILNSDDSEGDEHAICTGRRASPSPSRLWPRSCSPVPRGRPCFMETTRQSSLRLRRGILRSLKSCFRGRSPKVKQTPGPPSGMREESCCSICLENYTQQSLVCGLPCHHVFHHECILSWLHGDRHCCPICRWPSYQAKYS</sequence>
<dbReference type="Pfam" id="PF13639">
    <property type="entry name" value="zf-RING_2"/>
    <property type="match status" value="1"/>
</dbReference>
<feature type="transmembrane region" description="Helical" evidence="5">
    <location>
        <begin position="357"/>
        <end position="376"/>
    </location>
</feature>
<evidence type="ECO:0000313" key="7">
    <source>
        <dbReference type="EMBL" id="CAK8690675.1"/>
    </source>
</evidence>
<keyword evidence="8" id="KW-1185">Reference proteome</keyword>
<dbReference type="Proteomes" id="UP001642483">
    <property type="component" value="Unassembled WGS sequence"/>
</dbReference>
<dbReference type="PANTHER" id="PTHR15302">
    <property type="entry name" value="E3 UBIQUITIN-PROTEIN LIGASE RNF103"/>
    <property type="match status" value="1"/>
</dbReference>
<dbReference type="SUPFAM" id="SSF57850">
    <property type="entry name" value="RING/U-box"/>
    <property type="match status" value="1"/>
</dbReference>
<feature type="transmembrane region" description="Helical" evidence="5">
    <location>
        <begin position="325"/>
        <end position="345"/>
    </location>
</feature>
<keyword evidence="5" id="KW-1133">Transmembrane helix</keyword>
<keyword evidence="3" id="KW-0862">Zinc</keyword>
<dbReference type="InterPro" id="IPR013083">
    <property type="entry name" value="Znf_RING/FYVE/PHD"/>
</dbReference>
<keyword evidence="1" id="KW-0479">Metal-binding</keyword>
<evidence type="ECO:0000313" key="8">
    <source>
        <dbReference type="Proteomes" id="UP001642483"/>
    </source>
</evidence>
<dbReference type="InterPro" id="IPR042494">
    <property type="entry name" value="RNF103"/>
</dbReference>
<name>A0ABP0GKG2_CLALP</name>
<dbReference type="SMART" id="SM00184">
    <property type="entry name" value="RING"/>
    <property type="match status" value="1"/>
</dbReference>
<evidence type="ECO:0000256" key="2">
    <source>
        <dbReference type="ARBA" id="ARBA00022771"/>
    </source>
</evidence>
<gene>
    <name evidence="7" type="ORF">CVLEPA_LOCUS23260</name>
</gene>
<dbReference type="Gene3D" id="3.30.40.10">
    <property type="entry name" value="Zinc/RING finger domain, C3HC4 (zinc finger)"/>
    <property type="match status" value="1"/>
</dbReference>
<protein>
    <recommendedName>
        <fullName evidence="6">RING-type domain-containing protein</fullName>
    </recommendedName>
</protein>
<keyword evidence="2 4" id="KW-0863">Zinc-finger</keyword>